<dbReference type="Gene3D" id="3.30.730.10">
    <property type="entry name" value="AP2/ERF domain"/>
    <property type="match status" value="1"/>
</dbReference>
<reference evidence="7 8" key="1">
    <citation type="journal article" date="2022" name="Nat. Plants">
        <title>Genomes of leafy and leafless Platanthera orchids illuminate the evolution of mycoheterotrophy.</title>
        <authorList>
            <person name="Li M.H."/>
            <person name="Liu K.W."/>
            <person name="Li Z."/>
            <person name="Lu H.C."/>
            <person name="Ye Q.L."/>
            <person name="Zhang D."/>
            <person name="Wang J.Y."/>
            <person name="Li Y.F."/>
            <person name="Zhong Z.M."/>
            <person name="Liu X."/>
            <person name="Yu X."/>
            <person name="Liu D.K."/>
            <person name="Tu X.D."/>
            <person name="Liu B."/>
            <person name="Hao Y."/>
            <person name="Liao X.Y."/>
            <person name="Jiang Y.T."/>
            <person name="Sun W.H."/>
            <person name="Chen J."/>
            <person name="Chen Y.Q."/>
            <person name="Ai Y."/>
            <person name="Zhai J.W."/>
            <person name="Wu S.S."/>
            <person name="Zhou Z."/>
            <person name="Hsiao Y.Y."/>
            <person name="Wu W.L."/>
            <person name="Chen Y.Y."/>
            <person name="Lin Y.F."/>
            <person name="Hsu J.L."/>
            <person name="Li C.Y."/>
            <person name="Wang Z.W."/>
            <person name="Zhao X."/>
            <person name="Zhong W.Y."/>
            <person name="Ma X.K."/>
            <person name="Ma L."/>
            <person name="Huang J."/>
            <person name="Chen G.Z."/>
            <person name="Huang M.Z."/>
            <person name="Huang L."/>
            <person name="Peng D.H."/>
            <person name="Luo Y.B."/>
            <person name="Zou S.Q."/>
            <person name="Chen S.P."/>
            <person name="Lan S."/>
            <person name="Tsai W.C."/>
            <person name="Van de Peer Y."/>
            <person name="Liu Z.J."/>
        </authorList>
    </citation>
    <scope>NUCLEOTIDE SEQUENCE [LARGE SCALE GENOMIC DNA]</scope>
    <source>
        <strain evidence="7">Lor288</strain>
    </source>
</reference>
<evidence type="ECO:0000313" key="8">
    <source>
        <dbReference type="Proteomes" id="UP001412067"/>
    </source>
</evidence>
<dbReference type="InterPro" id="IPR001471">
    <property type="entry name" value="AP2/ERF_dom"/>
</dbReference>
<organism evidence="7 8">
    <name type="scientific">Platanthera guangdongensis</name>
    <dbReference type="NCBI Taxonomy" id="2320717"/>
    <lineage>
        <taxon>Eukaryota</taxon>
        <taxon>Viridiplantae</taxon>
        <taxon>Streptophyta</taxon>
        <taxon>Embryophyta</taxon>
        <taxon>Tracheophyta</taxon>
        <taxon>Spermatophyta</taxon>
        <taxon>Magnoliopsida</taxon>
        <taxon>Liliopsida</taxon>
        <taxon>Asparagales</taxon>
        <taxon>Orchidaceae</taxon>
        <taxon>Orchidoideae</taxon>
        <taxon>Orchideae</taxon>
        <taxon>Orchidinae</taxon>
        <taxon>Platanthera</taxon>
    </lineage>
</organism>
<proteinExistence type="predicted"/>
<dbReference type="PANTHER" id="PTHR31190:SF271">
    <property type="entry name" value="ETHYLENE-RESPONSIVE TRANSCRIPTION FACTOR ERF113-LIKE"/>
    <property type="match status" value="1"/>
</dbReference>
<keyword evidence="2" id="KW-0805">Transcription regulation</keyword>
<evidence type="ECO:0000256" key="4">
    <source>
        <dbReference type="ARBA" id="ARBA00023163"/>
    </source>
</evidence>
<dbReference type="InterPro" id="IPR044808">
    <property type="entry name" value="ERF_plant"/>
</dbReference>
<dbReference type="Proteomes" id="UP001412067">
    <property type="component" value="Unassembled WGS sequence"/>
</dbReference>
<keyword evidence="8" id="KW-1185">Reference proteome</keyword>
<accession>A0ABR2MHB8</accession>
<evidence type="ECO:0000256" key="2">
    <source>
        <dbReference type="ARBA" id="ARBA00023015"/>
    </source>
</evidence>
<keyword evidence="3" id="KW-0238">DNA-binding</keyword>
<dbReference type="PANTHER" id="PTHR31190">
    <property type="entry name" value="DNA-BINDING DOMAIN"/>
    <property type="match status" value="1"/>
</dbReference>
<comment type="caution">
    <text evidence="7">The sequence shown here is derived from an EMBL/GenBank/DDBJ whole genome shotgun (WGS) entry which is preliminary data.</text>
</comment>
<evidence type="ECO:0000256" key="5">
    <source>
        <dbReference type="ARBA" id="ARBA00023242"/>
    </source>
</evidence>
<dbReference type="InterPro" id="IPR016177">
    <property type="entry name" value="DNA-bd_dom_sf"/>
</dbReference>
<gene>
    <name evidence="7" type="primary">ERF114</name>
    <name evidence="7" type="ORF">KSP40_PGU004623</name>
</gene>
<evidence type="ECO:0000256" key="1">
    <source>
        <dbReference type="ARBA" id="ARBA00004123"/>
    </source>
</evidence>
<dbReference type="PROSITE" id="PS51032">
    <property type="entry name" value="AP2_ERF"/>
    <property type="match status" value="1"/>
</dbReference>
<evidence type="ECO:0000256" key="3">
    <source>
        <dbReference type="ARBA" id="ARBA00023125"/>
    </source>
</evidence>
<dbReference type="InterPro" id="IPR036955">
    <property type="entry name" value="AP2/ERF_dom_sf"/>
</dbReference>
<keyword evidence="5" id="KW-0539">Nucleus</keyword>
<name>A0ABR2MHB8_9ASPA</name>
<keyword evidence="4" id="KW-0804">Transcription</keyword>
<dbReference type="SMART" id="SM00380">
    <property type="entry name" value="AP2"/>
    <property type="match status" value="1"/>
</dbReference>
<dbReference type="EMBL" id="JBBWWR010000007">
    <property type="protein sequence ID" value="KAK8963520.1"/>
    <property type="molecule type" value="Genomic_DNA"/>
</dbReference>
<dbReference type="SUPFAM" id="SSF54171">
    <property type="entry name" value="DNA-binding domain"/>
    <property type="match status" value="1"/>
</dbReference>
<evidence type="ECO:0000259" key="6">
    <source>
        <dbReference type="PROSITE" id="PS51032"/>
    </source>
</evidence>
<sequence>MKVVLVWLGTFHTAEEGAIAYDEAALKLKGAKAKLNFPERVRGLTDLGFMVSRRISAGRSEQIGQYCGHQYIWIYFIILISLFRVEMRSYFIMWHLGSMVGSPSCWDLNRQQPRLRLLYHFLGRLRWSLTSRR</sequence>
<dbReference type="CDD" id="cd00018">
    <property type="entry name" value="AP2"/>
    <property type="match status" value="1"/>
</dbReference>
<comment type="subcellular location">
    <subcellularLocation>
        <location evidence="1">Nucleus</location>
    </subcellularLocation>
</comment>
<evidence type="ECO:0000313" key="7">
    <source>
        <dbReference type="EMBL" id="KAK8963520.1"/>
    </source>
</evidence>
<protein>
    <submittedName>
        <fullName evidence="7">Ethylene-responsive transcription factor ERF114</fullName>
    </submittedName>
</protein>
<feature type="domain" description="AP2/ERF" evidence="6">
    <location>
        <begin position="1"/>
        <end position="38"/>
    </location>
</feature>